<evidence type="ECO:0000256" key="2">
    <source>
        <dbReference type="ARBA" id="ARBA00023128"/>
    </source>
</evidence>
<evidence type="ECO:0000256" key="5">
    <source>
        <dbReference type="ARBA" id="ARBA00039509"/>
    </source>
</evidence>
<organism evidence="6 7">
    <name type="scientific">Coptotermes formosanus</name>
    <name type="common">Formosan subterranean termite</name>
    <dbReference type="NCBI Taxonomy" id="36987"/>
    <lineage>
        <taxon>Eukaryota</taxon>
        <taxon>Metazoa</taxon>
        <taxon>Ecdysozoa</taxon>
        <taxon>Arthropoda</taxon>
        <taxon>Hexapoda</taxon>
        <taxon>Insecta</taxon>
        <taxon>Pterygota</taxon>
        <taxon>Neoptera</taxon>
        <taxon>Polyneoptera</taxon>
        <taxon>Dictyoptera</taxon>
        <taxon>Blattodea</taxon>
        <taxon>Blattoidea</taxon>
        <taxon>Termitoidae</taxon>
        <taxon>Rhinotermitidae</taxon>
        <taxon>Coptotermes</taxon>
    </lineage>
</organism>
<accession>A0A6L2PJ19</accession>
<keyword evidence="7" id="KW-1185">Reference proteome</keyword>
<evidence type="ECO:0000256" key="1">
    <source>
        <dbReference type="ARBA" id="ARBA00004569"/>
    </source>
</evidence>
<evidence type="ECO:0000256" key="3">
    <source>
        <dbReference type="ARBA" id="ARBA00023157"/>
    </source>
</evidence>
<dbReference type="PROSITE" id="PS51808">
    <property type="entry name" value="CHCH"/>
    <property type="match status" value="1"/>
</dbReference>
<comment type="similarity">
    <text evidence="4">Belongs to the CHCHD7 family.</text>
</comment>
<proteinExistence type="inferred from homology"/>
<dbReference type="InterPro" id="IPR051040">
    <property type="entry name" value="COX23"/>
</dbReference>
<protein>
    <recommendedName>
        <fullName evidence="5">Coiled-coil-helix-coiled-coil-helix domain-containing protein 7</fullName>
    </recommendedName>
</protein>
<dbReference type="PANTHER" id="PTHR46811:SF1">
    <property type="entry name" value="COILED-COIL-HELIX-COILED-COIL-HELIX DOMAIN-CONTAINING PROTEIN 7"/>
    <property type="match status" value="1"/>
</dbReference>
<sequence>MTNQQVQYGFEEPKNKKEREEFKKKLHQHKNEINNPCIKENDMVFQCLENNNYQHEKCTAYFENYKFCKHFWGKVRSDRRREGKVPYLPPPEEREKIRAEYVSSKNSGKS</sequence>
<dbReference type="PANTHER" id="PTHR46811">
    <property type="entry name" value="COILED-COIL-HELIX-COILED-COIL-HELIX DOMAIN-CONTAINING PROTEIN 7"/>
    <property type="match status" value="1"/>
</dbReference>
<dbReference type="InterPro" id="IPR048280">
    <property type="entry name" value="COX6B-like"/>
</dbReference>
<keyword evidence="3" id="KW-1015">Disulfide bond</keyword>
<dbReference type="InParanoid" id="A0A6L2PJ19"/>
<evidence type="ECO:0000313" key="6">
    <source>
        <dbReference type="EMBL" id="GFG31142.1"/>
    </source>
</evidence>
<dbReference type="FunCoup" id="A0A6L2PJ19">
    <property type="interactions" value="426"/>
</dbReference>
<reference evidence="7" key="1">
    <citation type="submission" date="2020-01" db="EMBL/GenBank/DDBJ databases">
        <title>Draft genome sequence of the Termite Coptotermes fromosanus.</title>
        <authorList>
            <person name="Itakura S."/>
            <person name="Yosikawa Y."/>
            <person name="Umezawa K."/>
        </authorList>
    </citation>
    <scope>NUCLEOTIDE SEQUENCE [LARGE SCALE GENOMIC DNA]</scope>
</reference>
<dbReference type="GO" id="GO:0033108">
    <property type="term" value="P:mitochondrial respiratory chain complex assembly"/>
    <property type="evidence" value="ECO:0007669"/>
    <property type="project" value="TreeGrafter"/>
</dbReference>
<keyword evidence="2" id="KW-0496">Mitochondrion</keyword>
<comment type="caution">
    <text evidence="6">The sequence shown here is derived from an EMBL/GenBank/DDBJ whole genome shotgun (WGS) entry which is preliminary data.</text>
</comment>
<name>A0A6L2PJ19_COPFO</name>
<dbReference type="Pfam" id="PF02297">
    <property type="entry name" value="COX6B"/>
    <property type="match status" value="1"/>
</dbReference>
<dbReference type="GO" id="GO:0005758">
    <property type="term" value="C:mitochondrial intermembrane space"/>
    <property type="evidence" value="ECO:0007669"/>
    <property type="project" value="UniProtKB-SubCell"/>
</dbReference>
<evidence type="ECO:0000313" key="7">
    <source>
        <dbReference type="Proteomes" id="UP000502823"/>
    </source>
</evidence>
<dbReference type="InterPro" id="IPR009069">
    <property type="entry name" value="Cys_alpha_HP_mot_SF"/>
</dbReference>
<dbReference type="Proteomes" id="UP000502823">
    <property type="component" value="Unassembled WGS sequence"/>
</dbReference>
<dbReference type="OrthoDB" id="9971592at2759"/>
<dbReference type="AlphaFoldDB" id="A0A6L2PJ19"/>
<dbReference type="SUPFAM" id="SSF47072">
    <property type="entry name" value="Cysteine alpha-hairpin motif"/>
    <property type="match status" value="1"/>
</dbReference>
<gene>
    <name evidence="6" type="ORF">Cfor_08619</name>
</gene>
<dbReference type="Gene3D" id="1.10.287.1130">
    <property type="entry name" value="CytochromE C oxidase copper chaperone"/>
    <property type="match status" value="1"/>
</dbReference>
<comment type="subcellular location">
    <subcellularLocation>
        <location evidence="1">Mitochondrion intermembrane space</location>
    </subcellularLocation>
</comment>
<evidence type="ECO:0000256" key="4">
    <source>
        <dbReference type="ARBA" id="ARBA00038205"/>
    </source>
</evidence>
<dbReference type="EMBL" id="BLKM01000284">
    <property type="protein sequence ID" value="GFG31142.1"/>
    <property type="molecule type" value="Genomic_DNA"/>
</dbReference>